<feature type="compositionally biased region" description="Acidic residues" evidence="1">
    <location>
        <begin position="25"/>
        <end position="36"/>
    </location>
</feature>
<feature type="compositionally biased region" description="Basic and acidic residues" evidence="1">
    <location>
        <begin position="199"/>
        <end position="224"/>
    </location>
</feature>
<name>F0V811_NEOCL</name>
<dbReference type="EMBL" id="FR823381">
    <property type="protein sequence ID" value="CBZ49852.1"/>
    <property type="molecule type" value="Genomic_DNA"/>
</dbReference>
<gene>
    <name evidence="2" type="ORF">NCLIV_003370</name>
</gene>
<reference evidence="3" key="1">
    <citation type="journal article" date="2012" name="PLoS Pathog.">
        <title>Comparative genomics of the apicomplexan parasites Toxoplasma gondii and Neospora caninum: Coccidia differing in host range and transmission strategy.</title>
        <authorList>
            <person name="Reid A.J."/>
            <person name="Vermont S.J."/>
            <person name="Cotton J.A."/>
            <person name="Harris D."/>
            <person name="Hill-Cawthorne G.A."/>
            <person name="Konen-Waisman S."/>
            <person name="Latham S.M."/>
            <person name="Mourier T."/>
            <person name="Norton R."/>
            <person name="Quail M.A."/>
            <person name="Sanders M."/>
            <person name="Shanmugam D."/>
            <person name="Sohal A."/>
            <person name="Wasmuth J.D."/>
            <person name="Brunk B."/>
            <person name="Grigg M.E."/>
            <person name="Howard J.C."/>
            <person name="Parkinson J."/>
            <person name="Roos D.S."/>
            <person name="Trees A.J."/>
            <person name="Berriman M."/>
            <person name="Pain A."/>
            <person name="Wastling J.M."/>
        </authorList>
    </citation>
    <scope>NUCLEOTIDE SEQUENCE [LARGE SCALE GENOMIC DNA]</scope>
    <source>
        <strain evidence="3">Liverpool</strain>
    </source>
</reference>
<dbReference type="OMA" id="HRRHHEM"/>
<feature type="compositionally biased region" description="Acidic residues" evidence="1">
    <location>
        <begin position="169"/>
        <end position="178"/>
    </location>
</feature>
<evidence type="ECO:0000313" key="2">
    <source>
        <dbReference type="EMBL" id="CBZ49852.1"/>
    </source>
</evidence>
<protein>
    <submittedName>
        <fullName evidence="2">Uncharacterized protein</fullName>
    </submittedName>
</protein>
<feature type="compositionally biased region" description="Basic and acidic residues" evidence="1">
    <location>
        <begin position="1451"/>
        <end position="1467"/>
    </location>
</feature>
<feature type="compositionally biased region" description="Basic and acidic residues" evidence="1">
    <location>
        <begin position="1113"/>
        <end position="1125"/>
    </location>
</feature>
<dbReference type="Proteomes" id="UP000007494">
    <property type="component" value="Chromosome Ib"/>
</dbReference>
<feature type="compositionally biased region" description="Basic and acidic residues" evidence="1">
    <location>
        <begin position="835"/>
        <end position="917"/>
    </location>
</feature>
<dbReference type="GeneID" id="13445901"/>
<feature type="compositionally biased region" description="Basic and acidic residues" evidence="1">
    <location>
        <begin position="973"/>
        <end position="1009"/>
    </location>
</feature>
<feature type="compositionally biased region" description="Basic and acidic residues" evidence="1">
    <location>
        <begin position="359"/>
        <end position="374"/>
    </location>
</feature>
<feature type="compositionally biased region" description="Basic and acidic residues" evidence="1">
    <location>
        <begin position="476"/>
        <end position="496"/>
    </location>
</feature>
<dbReference type="OrthoDB" id="10419859at2759"/>
<dbReference type="VEuPathDB" id="ToxoDB:NCLIV_003370"/>
<dbReference type="InParanoid" id="F0V811"/>
<feature type="compositionally biased region" description="Basic and acidic residues" evidence="1">
    <location>
        <begin position="551"/>
        <end position="560"/>
    </location>
</feature>
<feature type="compositionally biased region" description="Basic and acidic residues" evidence="1">
    <location>
        <begin position="819"/>
        <end position="828"/>
    </location>
</feature>
<feature type="compositionally biased region" description="Basic and acidic residues" evidence="1">
    <location>
        <begin position="730"/>
        <end position="742"/>
    </location>
</feature>
<sequence>MGDDQGTCGLKEEGAGSDGSRECELENASENEEEETQLPPLADEEPRKSRAFFPLLFPSPFCASPRSLSPCASAPTLRSSSSSSPPCTSFAAVSSLFDSQSHSCSRSSSPSVSSISVSSAPRRYPSSPSACLPRSSLPPPKPGLKQVEGGRVRGDTGAKGEANAGEGTASEENEEAEGSETRVSGENEMEEFGENGGKPVEERAQEQDVQEKEATMRVAEDRTSKRQPGTEVNREKTVNGEDEAGEANARDDKHLCTGRNCHGDALASSSASSGTQGDALDLNAQKDESAKGAVSRSSPSAELSVATHTHASVCSKKRKKTSMCTLIGRKKSRPQPRRLRLRPRFKGKPEKGDEDDAREDGRVNEHEDVRRESEAETQEGLRTGATEKVVMGCGEREREDAARVLDLDLQREGHVEGDRVQEREERKAGETEIDEEDQGEHGIPKCVAEKAAKEDEANAAGKTKGDRVGDLQGAAGDRERDHVMASEDRIQAKDEAGEQQEAGLGNVAPSSEEGPEETPRTTEEEAQMKETEWASEGKQEAGKRGNANQGEHGHEGHAPQENKAGVPGKGLEVRGNEEILETTRVPTDEELAVWLFPKDDAGAESGTLNSCPFEATPQQTLPADPPSACFPLCCASPGEDQPQRLSSFSFPLPEGEEPTLVSVSPSAFGREAQGEQQSVPAAASSPPQSRQEGGSWKAHFLCSLPSSLGDAGRRPVSCPPSSRKGAGPETKTDEEAERECGLPHKGAKRTGDAAGETSSTESRFSYEELTAFVHGLLEKAIESPQVVCKVKQMLQEIEEREKREAVGRGKEQAGGGRKAKGEGERDAGKICADGVGREEQDDGQRDPEAKDGKGRQEEREGAGQKKEEEPADKDERVERQAPEEGEHSAVERRDEEIVQQKEQERRQAKTPGRERTGKKGQGNAHEATRPAAKRREGKKEESKTADLENERQSMERPEDDREPRPRRRVNMQRLEELHRQVFEKQRRNRERAEAIARDEALKLEQEKALLKRRLPPARLRRLGTKTVRDAPILGASGQNRDVDAPASAAARREESAQTQGADDNHLPVGTPLPLQSASHLDASSPPRSLEREAKEDKQTPPQFPGAVRSSSSRRSDEERNGERQKTSSVPSLGVSPELREGQDRWIPREVEADEEKVCVGQIERTAAAPQRSRGPRWGHVERFLDAVDERAACLGSEVGNHASDTVLPMPSGPSAGVISSPLDCPASQADEPKTVRLLRLLEERAFAAAVDVLRGLRSSASGETRGDFADCMQIEGTSWEELGLFSAALTSAKGRVSTAQKTTGRASNNRPERRDDGGRERGTQDGSMRGSKANIRGNREGTRAVEKRGVEAGVGTSKRGSPSSTVQSKTAGLAWEAPGKSQSVKRMLASSAGPSAPSKNSFEEAAAHFLQHACADQLQRRKKGRCRSLAAGGGCERGVNGCRAGDGRPAANEDRGTQGRFESRGDKAGSAVSSSTQANAVEYVDSGSHEGAAFTLSRRPGFPFFDPVALEPFSFERIESIMEKITEMEELTGLRSREGLRDLMDPVHCM</sequence>
<feature type="compositionally biased region" description="Polar residues" evidence="1">
    <location>
        <begin position="1297"/>
        <end position="1309"/>
    </location>
</feature>
<feature type="compositionally biased region" description="Basic and acidic residues" evidence="1">
    <location>
        <begin position="1337"/>
        <end position="1350"/>
    </location>
</feature>
<feature type="region of interest" description="Disordered" evidence="1">
    <location>
        <begin position="800"/>
        <end position="1148"/>
    </location>
</feature>
<dbReference type="RefSeq" id="XP_003879887.1">
    <property type="nucleotide sequence ID" value="XM_003879838.1"/>
</dbReference>
<evidence type="ECO:0000313" key="3">
    <source>
        <dbReference type="Proteomes" id="UP000007494"/>
    </source>
</evidence>
<feature type="region of interest" description="Disordered" evidence="1">
    <location>
        <begin position="1444"/>
        <end position="1476"/>
    </location>
</feature>
<feature type="region of interest" description="Disordered" evidence="1">
    <location>
        <begin position="1293"/>
        <end position="1381"/>
    </location>
</feature>
<keyword evidence="3" id="KW-1185">Reference proteome</keyword>
<feature type="compositionally biased region" description="Basic and acidic residues" evidence="1">
    <location>
        <begin position="800"/>
        <end position="811"/>
    </location>
</feature>
<feature type="compositionally biased region" description="Polar residues" evidence="1">
    <location>
        <begin position="295"/>
        <end position="312"/>
    </location>
</feature>
<proteinExistence type="predicted"/>
<feature type="compositionally biased region" description="Polar residues" evidence="1">
    <location>
        <begin position="1358"/>
        <end position="1370"/>
    </location>
</feature>
<feature type="compositionally biased region" description="Basic residues" evidence="1">
    <location>
        <begin position="328"/>
        <end position="346"/>
    </location>
</feature>
<feature type="region of interest" description="Disordered" evidence="1">
    <location>
        <begin position="1"/>
        <end position="47"/>
    </location>
</feature>
<feature type="compositionally biased region" description="Basic and acidic residues" evidence="1">
    <location>
        <begin position="933"/>
        <end position="963"/>
    </location>
</feature>
<feature type="compositionally biased region" description="Low complexity" evidence="1">
    <location>
        <begin position="99"/>
        <end position="130"/>
    </location>
</feature>
<feature type="compositionally biased region" description="Basic residues" evidence="1">
    <location>
        <begin position="1010"/>
        <end position="1023"/>
    </location>
</feature>
<feature type="region of interest" description="Disordered" evidence="1">
    <location>
        <begin position="67"/>
        <end position="385"/>
    </location>
</feature>
<feature type="compositionally biased region" description="Basic and acidic residues" evidence="1">
    <location>
        <begin position="439"/>
        <end position="456"/>
    </location>
</feature>
<feature type="compositionally biased region" description="Basic and acidic residues" evidence="1">
    <location>
        <begin position="404"/>
        <end position="430"/>
    </location>
</feature>
<feature type="region of interest" description="Disordered" evidence="1">
    <location>
        <begin position="639"/>
        <end position="765"/>
    </location>
</feature>
<dbReference type="eggNOG" id="ENOG502R040">
    <property type="taxonomic scope" value="Eukaryota"/>
</dbReference>
<feature type="compositionally biased region" description="Basic and acidic residues" evidence="1">
    <location>
        <begin position="1137"/>
        <end position="1148"/>
    </location>
</feature>
<feature type="compositionally biased region" description="Basic and acidic residues" evidence="1">
    <location>
        <begin position="10"/>
        <end position="24"/>
    </location>
</feature>
<feature type="compositionally biased region" description="Low complexity" evidence="1">
    <location>
        <begin position="676"/>
        <end position="689"/>
    </location>
</feature>
<feature type="region of interest" description="Disordered" evidence="1">
    <location>
        <begin position="404"/>
        <end position="572"/>
    </location>
</feature>
<feature type="compositionally biased region" description="Basic and acidic residues" evidence="1">
    <location>
        <begin position="517"/>
        <end position="543"/>
    </location>
</feature>
<feature type="compositionally biased region" description="Basic and acidic residues" evidence="1">
    <location>
        <begin position="1310"/>
        <end position="1323"/>
    </location>
</feature>
<feature type="compositionally biased region" description="Basic and acidic residues" evidence="1">
    <location>
        <begin position="1088"/>
        <end position="1098"/>
    </location>
</feature>
<evidence type="ECO:0000256" key="1">
    <source>
        <dbReference type="SAM" id="MobiDB-lite"/>
    </source>
</evidence>
<organism evidence="2 3">
    <name type="scientific">Neospora caninum (strain Liverpool)</name>
    <dbReference type="NCBI Taxonomy" id="572307"/>
    <lineage>
        <taxon>Eukaryota</taxon>
        <taxon>Sar</taxon>
        <taxon>Alveolata</taxon>
        <taxon>Apicomplexa</taxon>
        <taxon>Conoidasida</taxon>
        <taxon>Coccidia</taxon>
        <taxon>Eucoccidiorida</taxon>
        <taxon>Eimeriorina</taxon>
        <taxon>Sarcocystidae</taxon>
        <taxon>Neospora</taxon>
    </lineage>
</organism>
<accession>F0V811</accession>
<feature type="compositionally biased region" description="Basic and acidic residues" evidence="1">
    <location>
        <begin position="148"/>
        <end position="158"/>
    </location>
</feature>